<gene>
    <name evidence="1" type="ORF">KUTeg_007827</name>
</gene>
<comment type="caution">
    <text evidence="1">The sequence shown here is derived from an EMBL/GenBank/DDBJ whole genome shotgun (WGS) entry which is preliminary data.</text>
</comment>
<sequence length="86" mass="10359">MQFCCQSLEFDLIGYEIEKIYVLAILHRRICQVVPLYFEVILEREFDEMFKINRPKIVLQMVKQITRKLTKESFIKTIVLYLSQAL</sequence>
<reference evidence="1 2" key="1">
    <citation type="submission" date="2022-12" db="EMBL/GenBank/DDBJ databases">
        <title>Chromosome-level genome of Tegillarca granosa.</title>
        <authorList>
            <person name="Kim J."/>
        </authorList>
    </citation>
    <scope>NUCLEOTIDE SEQUENCE [LARGE SCALE GENOMIC DNA]</scope>
    <source>
        <strain evidence="1">Teg-2019</strain>
        <tissue evidence="1">Adductor muscle</tissue>
    </source>
</reference>
<keyword evidence="2" id="KW-1185">Reference proteome</keyword>
<dbReference type="Proteomes" id="UP001217089">
    <property type="component" value="Unassembled WGS sequence"/>
</dbReference>
<accession>A0ABQ9FGL4</accession>
<evidence type="ECO:0000313" key="2">
    <source>
        <dbReference type="Proteomes" id="UP001217089"/>
    </source>
</evidence>
<name>A0ABQ9FGL4_TEGGR</name>
<dbReference type="EMBL" id="JARBDR010000337">
    <property type="protein sequence ID" value="KAJ8315677.1"/>
    <property type="molecule type" value="Genomic_DNA"/>
</dbReference>
<protein>
    <submittedName>
        <fullName evidence="1">Uncharacterized protein</fullName>
    </submittedName>
</protein>
<evidence type="ECO:0000313" key="1">
    <source>
        <dbReference type="EMBL" id="KAJ8315677.1"/>
    </source>
</evidence>
<proteinExistence type="predicted"/>
<organism evidence="1 2">
    <name type="scientific">Tegillarca granosa</name>
    <name type="common">Malaysian cockle</name>
    <name type="synonym">Anadara granosa</name>
    <dbReference type="NCBI Taxonomy" id="220873"/>
    <lineage>
        <taxon>Eukaryota</taxon>
        <taxon>Metazoa</taxon>
        <taxon>Spiralia</taxon>
        <taxon>Lophotrochozoa</taxon>
        <taxon>Mollusca</taxon>
        <taxon>Bivalvia</taxon>
        <taxon>Autobranchia</taxon>
        <taxon>Pteriomorphia</taxon>
        <taxon>Arcoida</taxon>
        <taxon>Arcoidea</taxon>
        <taxon>Arcidae</taxon>
        <taxon>Tegillarca</taxon>
    </lineage>
</organism>